<protein>
    <recommendedName>
        <fullName evidence="2">DUF4537 domain-containing protein</fullName>
    </recommendedName>
</protein>
<dbReference type="Pfam" id="PF15057">
    <property type="entry name" value="DUF4537"/>
    <property type="match status" value="1"/>
</dbReference>
<feature type="compositionally biased region" description="Basic and acidic residues" evidence="1">
    <location>
        <begin position="358"/>
        <end position="367"/>
    </location>
</feature>
<dbReference type="CDD" id="cd04508">
    <property type="entry name" value="Tudor_SF"/>
    <property type="match status" value="1"/>
</dbReference>
<dbReference type="InterPro" id="IPR036465">
    <property type="entry name" value="vWFA_dom_sf"/>
</dbReference>
<feature type="region of interest" description="Disordered" evidence="1">
    <location>
        <begin position="358"/>
        <end position="379"/>
    </location>
</feature>
<dbReference type="AlphaFoldDB" id="A0A9N7TR37"/>
<keyword evidence="4" id="KW-1185">Reference proteome</keyword>
<evidence type="ECO:0000256" key="1">
    <source>
        <dbReference type="SAM" id="MobiDB-lite"/>
    </source>
</evidence>
<proteinExistence type="predicted"/>
<evidence type="ECO:0000313" key="3">
    <source>
        <dbReference type="EMBL" id="CAB1416564.1"/>
    </source>
</evidence>
<dbReference type="InterPro" id="IPR032770">
    <property type="entry name" value="DUF4537"/>
</dbReference>
<dbReference type="SUPFAM" id="SSF53300">
    <property type="entry name" value="vWA-like"/>
    <property type="match status" value="1"/>
</dbReference>
<dbReference type="Gene3D" id="3.40.50.410">
    <property type="entry name" value="von Willebrand factor, type A domain"/>
    <property type="match status" value="1"/>
</dbReference>
<name>A0A9N7TR37_PLEPL</name>
<comment type="caution">
    <text evidence="3">The sequence shown here is derived from an EMBL/GenBank/DDBJ whole genome shotgun (WGS) entry which is preliminary data.</text>
</comment>
<dbReference type="Proteomes" id="UP001153269">
    <property type="component" value="Unassembled WGS sequence"/>
</dbReference>
<dbReference type="PANTHER" id="PTHR14343">
    <property type="entry name" value="VWFA DOMAIN-CONTAINING PROTEIN"/>
    <property type="match status" value="1"/>
</dbReference>
<feature type="domain" description="DUF4537" evidence="2">
    <location>
        <begin position="227"/>
        <end position="324"/>
    </location>
</feature>
<dbReference type="Gene3D" id="2.30.30.140">
    <property type="match status" value="1"/>
</dbReference>
<feature type="compositionally biased region" description="Polar residues" evidence="1">
    <location>
        <begin position="368"/>
        <end position="377"/>
    </location>
</feature>
<sequence>MRAVLGSVKRLLIQTLLTKASLRDSLFNIVAFSDKVNCWSHHMLPCAPDTVYTALSWIHSIRCGPGRGLLAALSLALSDPTCHAVHLLATDLPDQPEAVLRALPALAAERPVNTFYLQESYAQLDGNTRDYLQCLTQATGGSCYVIIDGSDGKLGKVIPLYVAESQSSVPFVSPVRCCCPSTSVMIPQQQHNMSSLLRSSLDHTARLVPSCVLSDRTLARSEFFPGSCVLARREVDGLYYLGTVIQQVQGRTGVWVVEFDCPCTAGLGVVSSQRQLVCSLDMVSHHLGLHTRCLVPGDAVLSPWEPNLRRYGPGRVMSTAERRVTNHQPCVVPPRYRSNLREMDGFERAMRDKRLDLKDTEMGKSDPESCSSSSLTDGETRAIFPPALKMRSKHQRPPWRYWRSIGPEPQHRQPGSEVPRRTSQPVKFSTSLSNHSSMFQSLPGANGRRANIIDIFGMNL</sequence>
<dbReference type="EMBL" id="CADEAL010000216">
    <property type="protein sequence ID" value="CAB1416564.1"/>
    <property type="molecule type" value="Genomic_DNA"/>
</dbReference>
<feature type="region of interest" description="Disordered" evidence="1">
    <location>
        <begin position="395"/>
        <end position="442"/>
    </location>
</feature>
<accession>A0A9N7TR37</accession>
<gene>
    <name evidence="3" type="ORF">PLEPLA_LOCUS4355</name>
</gene>
<organism evidence="3 4">
    <name type="scientific">Pleuronectes platessa</name>
    <name type="common">European plaice</name>
    <dbReference type="NCBI Taxonomy" id="8262"/>
    <lineage>
        <taxon>Eukaryota</taxon>
        <taxon>Metazoa</taxon>
        <taxon>Chordata</taxon>
        <taxon>Craniata</taxon>
        <taxon>Vertebrata</taxon>
        <taxon>Euteleostomi</taxon>
        <taxon>Actinopterygii</taxon>
        <taxon>Neopterygii</taxon>
        <taxon>Teleostei</taxon>
        <taxon>Neoteleostei</taxon>
        <taxon>Acanthomorphata</taxon>
        <taxon>Carangaria</taxon>
        <taxon>Pleuronectiformes</taxon>
        <taxon>Pleuronectoidei</taxon>
        <taxon>Pleuronectidae</taxon>
        <taxon>Pleuronectes</taxon>
    </lineage>
</organism>
<evidence type="ECO:0000259" key="2">
    <source>
        <dbReference type="Pfam" id="PF15057"/>
    </source>
</evidence>
<reference evidence="3" key="1">
    <citation type="submission" date="2020-03" db="EMBL/GenBank/DDBJ databases">
        <authorList>
            <person name="Weist P."/>
        </authorList>
    </citation>
    <scope>NUCLEOTIDE SEQUENCE</scope>
</reference>
<evidence type="ECO:0000313" key="4">
    <source>
        <dbReference type="Proteomes" id="UP001153269"/>
    </source>
</evidence>
<dbReference type="PANTHER" id="PTHR14343:SF3">
    <property type="entry name" value="SIMILAR TO PREDICTED GENE ICRFP703B1614Q5.5"/>
    <property type="match status" value="1"/>
</dbReference>
<feature type="compositionally biased region" description="Polar residues" evidence="1">
    <location>
        <begin position="421"/>
        <end position="440"/>
    </location>
</feature>